<dbReference type="Gene3D" id="2.40.128.130">
    <property type="entry name" value="Autotransporter beta-domain"/>
    <property type="match status" value="1"/>
</dbReference>
<dbReference type="SMART" id="SM00869">
    <property type="entry name" value="Autotransporter"/>
    <property type="match status" value="1"/>
</dbReference>
<dbReference type="Pfam" id="PF00657">
    <property type="entry name" value="Lipase_GDSL"/>
    <property type="match status" value="1"/>
</dbReference>
<comment type="caution">
    <text evidence="4">The sequence shown here is derived from an EMBL/GenBank/DDBJ whole genome shotgun (WGS) entry which is preliminary data.</text>
</comment>
<proteinExistence type="predicted"/>
<accession>A0ABV6R0W9</accession>
<dbReference type="PANTHER" id="PTHR45648">
    <property type="entry name" value="GDSL LIPASE/ACYLHYDROLASE FAMILY PROTEIN (AFU_ORTHOLOGUE AFUA_4G14700)"/>
    <property type="match status" value="1"/>
</dbReference>
<name>A0ABV6R0W9_9CAUL</name>
<evidence type="ECO:0000313" key="5">
    <source>
        <dbReference type="Proteomes" id="UP001589906"/>
    </source>
</evidence>
<dbReference type="SUPFAM" id="SSF103515">
    <property type="entry name" value="Autotransporter"/>
    <property type="match status" value="1"/>
</dbReference>
<organism evidence="4 5">
    <name type="scientific">Brevundimonas balnearis</name>
    <dbReference type="NCBI Taxonomy" id="1572858"/>
    <lineage>
        <taxon>Bacteria</taxon>
        <taxon>Pseudomonadati</taxon>
        <taxon>Pseudomonadota</taxon>
        <taxon>Alphaproteobacteria</taxon>
        <taxon>Caulobacterales</taxon>
        <taxon>Caulobacteraceae</taxon>
        <taxon>Brevundimonas</taxon>
    </lineage>
</organism>
<feature type="signal peptide" evidence="2">
    <location>
        <begin position="1"/>
        <end position="23"/>
    </location>
</feature>
<reference evidence="4 5" key="1">
    <citation type="submission" date="2024-09" db="EMBL/GenBank/DDBJ databases">
        <authorList>
            <person name="Sun Q."/>
            <person name="Mori K."/>
        </authorList>
    </citation>
    <scope>NUCLEOTIDE SEQUENCE [LARGE SCALE GENOMIC DNA]</scope>
    <source>
        <strain evidence="4 5">NCAIM B.02621</strain>
    </source>
</reference>
<dbReference type="InterPro" id="IPR051058">
    <property type="entry name" value="GDSL_Est/Lipase"/>
</dbReference>
<dbReference type="CDD" id="cd01846">
    <property type="entry name" value="fatty_acyltransferase_like"/>
    <property type="match status" value="1"/>
</dbReference>
<keyword evidence="2" id="KW-0732">Signal</keyword>
<dbReference type="PROSITE" id="PS51208">
    <property type="entry name" value="AUTOTRANSPORTER"/>
    <property type="match status" value="1"/>
</dbReference>
<evidence type="ECO:0000256" key="2">
    <source>
        <dbReference type="SAM" id="SignalP"/>
    </source>
</evidence>
<dbReference type="InterPro" id="IPR001087">
    <property type="entry name" value="GDSL"/>
</dbReference>
<dbReference type="InterPro" id="IPR036514">
    <property type="entry name" value="SGNH_hydro_sf"/>
</dbReference>
<feature type="chain" id="PRO_5045612490" evidence="2">
    <location>
        <begin position="24"/>
        <end position="600"/>
    </location>
</feature>
<dbReference type="PANTHER" id="PTHR45648:SF22">
    <property type="entry name" value="GDSL LIPASE_ACYLHYDROLASE FAMILY PROTEIN (AFU_ORTHOLOGUE AFUA_4G14700)"/>
    <property type="match status" value="1"/>
</dbReference>
<evidence type="ECO:0000259" key="3">
    <source>
        <dbReference type="PROSITE" id="PS51208"/>
    </source>
</evidence>
<dbReference type="InterPro" id="IPR036709">
    <property type="entry name" value="Autotransporte_beta_dom_sf"/>
</dbReference>
<evidence type="ECO:0000256" key="1">
    <source>
        <dbReference type="ARBA" id="ARBA00022801"/>
    </source>
</evidence>
<protein>
    <submittedName>
        <fullName evidence="4">Autotransporter domain-containing protein</fullName>
    </submittedName>
</protein>
<dbReference type="EMBL" id="JBHLSW010000003">
    <property type="protein sequence ID" value="MFC0632809.1"/>
    <property type="molecule type" value="Genomic_DNA"/>
</dbReference>
<dbReference type="SUPFAM" id="SSF52266">
    <property type="entry name" value="SGNH hydrolase"/>
    <property type="match status" value="1"/>
</dbReference>
<dbReference type="Pfam" id="PF03797">
    <property type="entry name" value="Autotransporter"/>
    <property type="match status" value="1"/>
</dbReference>
<dbReference type="Proteomes" id="UP001589906">
    <property type="component" value="Unassembled WGS sequence"/>
</dbReference>
<dbReference type="Gene3D" id="3.40.50.1110">
    <property type="entry name" value="SGNH hydrolase"/>
    <property type="match status" value="1"/>
</dbReference>
<dbReference type="RefSeq" id="WP_376834091.1">
    <property type="nucleotide sequence ID" value="NZ_JBHLSW010000003.1"/>
</dbReference>
<dbReference type="InterPro" id="IPR005546">
    <property type="entry name" value="Autotransporte_beta"/>
</dbReference>
<evidence type="ECO:0000313" key="4">
    <source>
        <dbReference type="EMBL" id="MFC0632809.1"/>
    </source>
</evidence>
<keyword evidence="5" id="KW-1185">Reference proteome</keyword>
<feature type="domain" description="Autotransporter" evidence="3">
    <location>
        <begin position="328"/>
        <end position="600"/>
    </location>
</feature>
<keyword evidence="1" id="KW-0378">Hydrolase</keyword>
<gene>
    <name evidence="4" type="ORF">ACFFGE_02830</name>
</gene>
<sequence length="600" mass="61442">MSRLLRGAAVGALALAALGAADAASAQTYGRIVAFGDSLSDNGNLFAVLGQPASPPYFQGRFSSGPVWIERLGFTVARVGGPVTGSIGYAYGGAETGSPALPPGMRNQLAAYVGAGGRFGASDLVTVWGGANNIFNNLAAAGASPSPTAAITPITNAAAADIGFITNSIAGAGAGTILVANLPKLSLTPQFRNTAAAPLADFAASGFNTALAAQLNTVAAARPGTNIILMDTFKIGDLIANNPGLFGLSNVTQPCFNGVTVCSNPESYFYFDGVHPTGRGHELIAALATDYLYYGDAGAQMAVLGETGYRHRERRLGEATAALSGREAWDTGTRVTVSAHYDTTEMDARGPVGEADSEGYGGRMAVETGLSPNWRVGLAGAFDIADIEAGAVVADVESIGLDVYGGWRSDSGMFVTAAAGIANENYDEISRLTGLAPVRHESETGGSSKGARIQAGAWLAAGGLSISPRVGLDWISTNVEGWFEVGPAAAYQYQERTLEVVSAEAAVRVEGDLGGFGFFAEGGYRDALDDSGDAVRTGIHGNPAQVLSRQVDTPYGGQLMLDAGLGGAITERLSFAVGYRGRFSDAADSHAGGVQLKLAL</sequence>